<feature type="binding site" evidence="9">
    <location>
        <position position="11"/>
    </location>
    <ligand>
        <name>NADPH</name>
        <dbReference type="ChEBI" id="CHEBI:57783"/>
    </ligand>
</feature>
<dbReference type="InterPro" id="IPR036169">
    <property type="entry name" value="DXPR_C_sf"/>
</dbReference>
<comment type="cofactor">
    <cofactor evidence="9">
        <name>Mg(2+)</name>
        <dbReference type="ChEBI" id="CHEBI:18420"/>
    </cofactor>
    <cofactor evidence="9">
        <name>Mn(2+)</name>
        <dbReference type="ChEBI" id="CHEBI:29035"/>
    </cofactor>
</comment>
<feature type="binding site" evidence="9">
    <location>
        <position position="38"/>
    </location>
    <ligand>
        <name>NADPH</name>
        <dbReference type="ChEBI" id="CHEBI:57783"/>
    </ligand>
</feature>
<keyword evidence="6 9" id="KW-0464">Manganese</keyword>
<evidence type="ECO:0000259" key="12">
    <source>
        <dbReference type="Pfam" id="PF13288"/>
    </source>
</evidence>
<dbReference type="SUPFAM" id="SSF69055">
    <property type="entry name" value="1-deoxy-D-xylulose-5-phosphate reductoisomerase, C-terminal domain"/>
    <property type="match status" value="1"/>
</dbReference>
<proteinExistence type="inferred from homology"/>
<feature type="binding site" evidence="9">
    <location>
        <position position="116"/>
    </location>
    <ligand>
        <name>NADPH</name>
        <dbReference type="ChEBI" id="CHEBI:57783"/>
    </ligand>
</feature>
<dbReference type="AlphaFoldDB" id="A0A5B9Y5G6"/>
<dbReference type="Pfam" id="PF02670">
    <property type="entry name" value="DXP_reductoisom"/>
    <property type="match status" value="1"/>
</dbReference>
<dbReference type="Proteomes" id="UP000323144">
    <property type="component" value="Chromosome"/>
</dbReference>
<feature type="binding site" evidence="9">
    <location>
        <position position="190"/>
    </location>
    <ligand>
        <name>1-deoxy-D-xylulose 5-phosphate</name>
        <dbReference type="ChEBI" id="CHEBI:57792"/>
    </ligand>
</feature>
<dbReference type="EMBL" id="CP043026">
    <property type="protein sequence ID" value="QEH62065.1"/>
    <property type="molecule type" value="Genomic_DNA"/>
</dbReference>
<name>A0A5B9Y5G6_9MOLU</name>
<dbReference type="RefSeq" id="WP_166508436.1">
    <property type="nucleotide sequence ID" value="NZ_CP043026.1"/>
</dbReference>
<feature type="binding site" evidence="9">
    <location>
        <position position="196"/>
    </location>
    <ligand>
        <name>NADPH</name>
        <dbReference type="ChEBI" id="CHEBI:57783"/>
    </ligand>
</feature>
<feature type="binding site" evidence="9">
    <location>
        <position position="203"/>
    </location>
    <ligand>
        <name>1-deoxy-D-xylulose 5-phosphate</name>
        <dbReference type="ChEBI" id="CHEBI:57792"/>
    </ligand>
</feature>
<organism evidence="13 14">
    <name type="scientific">Spiroplasma chinense</name>
    <dbReference type="NCBI Taxonomy" id="216932"/>
    <lineage>
        <taxon>Bacteria</taxon>
        <taxon>Bacillati</taxon>
        <taxon>Mycoplasmatota</taxon>
        <taxon>Mollicutes</taxon>
        <taxon>Entomoplasmatales</taxon>
        <taxon>Spiroplasmataceae</taxon>
        <taxon>Spiroplasma</taxon>
    </lineage>
</organism>
<comment type="pathway">
    <text evidence="1 9">Isoprenoid biosynthesis; isopentenyl diphosphate biosynthesis via DXP pathway; isopentenyl diphosphate from 1-deoxy-D-xylulose 5-phosphate: step 1/6.</text>
</comment>
<keyword evidence="5 9" id="KW-0560">Oxidoreductase</keyword>
<protein>
    <recommendedName>
        <fullName evidence="9">1-deoxy-D-xylulose 5-phosphate reductoisomerase</fullName>
        <shortName evidence="9">DXP reductoisomerase</shortName>
        <ecNumber evidence="9">1.1.1.267</ecNumber>
    </recommendedName>
    <alternativeName>
        <fullName evidence="9">1-deoxyxylulose-5-phosphate reductoisomerase</fullName>
    </alternativeName>
    <alternativeName>
        <fullName evidence="9">2-C-methyl-D-erythritol 4-phosphate synthase</fullName>
    </alternativeName>
</protein>
<dbReference type="InterPro" id="IPR036291">
    <property type="entry name" value="NAD(P)-bd_dom_sf"/>
</dbReference>
<dbReference type="Gene3D" id="1.10.1740.10">
    <property type="match status" value="1"/>
</dbReference>
<dbReference type="InterPro" id="IPR003821">
    <property type="entry name" value="DXP_reductoisomerase"/>
</dbReference>
<feature type="binding site" evidence="9">
    <location>
        <position position="212"/>
    </location>
    <ligand>
        <name>1-deoxy-D-xylulose 5-phosphate</name>
        <dbReference type="ChEBI" id="CHEBI:57792"/>
    </ligand>
</feature>
<dbReference type="SUPFAM" id="SSF55347">
    <property type="entry name" value="Glyceraldehyde-3-phosphate dehydrogenase-like, C-terminal domain"/>
    <property type="match status" value="1"/>
</dbReference>
<dbReference type="InterPro" id="IPR013644">
    <property type="entry name" value="DXP_reductoisomerase_C"/>
</dbReference>
<dbReference type="InterPro" id="IPR013512">
    <property type="entry name" value="DXP_reductoisomerase_N"/>
</dbReference>
<comment type="function">
    <text evidence="9">Catalyzes the NADPH-dependent rearrangement and reduction of 1-deoxy-D-xylulose-5-phosphate (DXP) to 2-C-methyl-D-erythritol 4-phosphate (MEP).</text>
</comment>
<feature type="domain" description="DXP reductoisomerase C-terminal" evidence="12">
    <location>
        <begin position="250"/>
        <end position="367"/>
    </location>
</feature>
<comment type="caution">
    <text evidence="9">Lacks conserved residue(s) required for the propagation of feature annotation.</text>
</comment>
<comment type="similarity">
    <text evidence="2 9">Belongs to the DXR family.</text>
</comment>
<evidence type="ECO:0000259" key="10">
    <source>
        <dbReference type="Pfam" id="PF02670"/>
    </source>
</evidence>
<dbReference type="GO" id="GO:0016853">
    <property type="term" value="F:isomerase activity"/>
    <property type="evidence" value="ECO:0007669"/>
    <property type="project" value="UniProtKB-KW"/>
</dbReference>
<feature type="binding site" evidence="9">
    <location>
        <position position="36"/>
    </location>
    <ligand>
        <name>NADPH</name>
        <dbReference type="ChEBI" id="CHEBI:57783"/>
    </ligand>
</feature>
<evidence type="ECO:0000256" key="2">
    <source>
        <dbReference type="ARBA" id="ARBA00006825"/>
    </source>
</evidence>
<dbReference type="PANTHER" id="PTHR30525">
    <property type="entry name" value="1-DEOXY-D-XYLULOSE 5-PHOSPHATE REDUCTOISOMERASE"/>
    <property type="match status" value="1"/>
</dbReference>
<dbReference type="PIRSF" id="PIRSF006205">
    <property type="entry name" value="Dxp_reductismrs"/>
    <property type="match status" value="1"/>
</dbReference>
<sequence>MKNVILFGASGNIGKQTIEILKNNKNEFNLKAVSIGQNTQALEKILKEFKSIEMVFSSNKIDVIKNNYPDITFINNEICDLFQVESDIVINALSGFFGLKVTLQAIENDKLLLNANKESFVTAGNLIEEKLKEHKQAKIFPLDSEHCAIFQCLEKENEIEKIYLTASGGPFRNMTLAETKQVTLQDALKHPNWSMGKKITIDSATMFNKAFEILEAYHLFKTDKIETLVHPESIIHSMVLFKDGSIKAQLSKPDMKQVINYFLFYPTRKEFENLEFLDFSNLISLNLKKIDQERFEPIKLAQQCFGKTNAKAIALNAANEVCVQYFLDGKLEFYKITEIVSKIFNSVKEINYNNYSEIVEFDNQIRKDTERVIKGE</sequence>
<evidence type="ECO:0000256" key="6">
    <source>
        <dbReference type="ARBA" id="ARBA00023211"/>
    </source>
</evidence>
<feature type="domain" description="1-deoxy-D-xylulose 5-phosphate reductoisomerase C-terminal" evidence="11">
    <location>
        <begin position="139"/>
        <end position="220"/>
    </location>
</feature>
<evidence type="ECO:0000256" key="5">
    <source>
        <dbReference type="ARBA" id="ARBA00023002"/>
    </source>
</evidence>
<dbReference type="GO" id="GO:0030145">
    <property type="term" value="F:manganese ion binding"/>
    <property type="evidence" value="ECO:0007669"/>
    <property type="project" value="TreeGrafter"/>
</dbReference>
<dbReference type="Pfam" id="PF08436">
    <property type="entry name" value="DXP_redisom_C"/>
    <property type="match status" value="1"/>
</dbReference>
<dbReference type="InterPro" id="IPR026877">
    <property type="entry name" value="DXPR_C"/>
</dbReference>
<dbReference type="Pfam" id="PF13288">
    <property type="entry name" value="DXPR_C"/>
    <property type="match status" value="1"/>
</dbReference>
<feature type="domain" description="1-deoxy-D-xylulose 5-phosphate reductoisomerase N-terminal" evidence="10">
    <location>
        <begin position="4"/>
        <end position="124"/>
    </location>
</feature>
<evidence type="ECO:0000313" key="13">
    <source>
        <dbReference type="EMBL" id="QEH62065.1"/>
    </source>
</evidence>
<feature type="binding site" evidence="9">
    <location>
        <position position="145"/>
    </location>
    <ligand>
        <name>Mn(2+)</name>
        <dbReference type="ChEBI" id="CHEBI:29035"/>
    </ligand>
</feature>
<keyword evidence="9" id="KW-0460">Magnesium</keyword>
<evidence type="ECO:0000256" key="7">
    <source>
        <dbReference type="ARBA" id="ARBA00023229"/>
    </source>
</evidence>
<dbReference type="GO" id="GO:0051484">
    <property type="term" value="P:isopentenyl diphosphate biosynthetic process, methylerythritol 4-phosphate pathway involved in terpenoid biosynthetic process"/>
    <property type="evidence" value="ECO:0007669"/>
    <property type="project" value="TreeGrafter"/>
</dbReference>
<dbReference type="PANTHER" id="PTHR30525:SF0">
    <property type="entry name" value="1-DEOXY-D-XYLULOSE 5-PHOSPHATE REDUCTOISOMERASE, CHLOROPLASTIC"/>
    <property type="match status" value="1"/>
</dbReference>
<dbReference type="UniPathway" id="UPA00056">
    <property type="reaction ID" value="UER00092"/>
</dbReference>
<gene>
    <name evidence="9 13" type="primary">dxr</name>
    <name evidence="13" type="ORF">SCHIN_v1c08700</name>
</gene>
<keyword evidence="7 9" id="KW-0414">Isoprene biosynthesis</keyword>
<dbReference type="HAMAP" id="MF_00183">
    <property type="entry name" value="DXP_reductoisom"/>
    <property type="match status" value="1"/>
</dbReference>
<dbReference type="SUPFAM" id="SSF51735">
    <property type="entry name" value="NAD(P)-binding Rossmann-fold domains"/>
    <property type="match status" value="1"/>
</dbReference>
<keyword evidence="4 9" id="KW-0521">NADP</keyword>
<keyword evidence="13" id="KW-0413">Isomerase</keyword>
<dbReference type="EC" id="1.1.1.267" evidence="9"/>
<keyword evidence="3 9" id="KW-0479">Metal-binding</keyword>
<dbReference type="Gene3D" id="3.40.50.720">
    <property type="entry name" value="NAD(P)-binding Rossmann-like Domain"/>
    <property type="match status" value="1"/>
</dbReference>
<comment type="catalytic activity">
    <reaction evidence="8">
        <text>2-C-methyl-D-erythritol 4-phosphate + NADP(+) = 1-deoxy-D-xylulose 5-phosphate + NADPH + H(+)</text>
        <dbReference type="Rhea" id="RHEA:13717"/>
        <dbReference type="ChEBI" id="CHEBI:15378"/>
        <dbReference type="ChEBI" id="CHEBI:57783"/>
        <dbReference type="ChEBI" id="CHEBI:57792"/>
        <dbReference type="ChEBI" id="CHEBI:58262"/>
        <dbReference type="ChEBI" id="CHEBI:58349"/>
        <dbReference type="EC" id="1.1.1.267"/>
    </reaction>
    <physiologicalReaction direction="right-to-left" evidence="8">
        <dbReference type="Rhea" id="RHEA:13719"/>
    </physiologicalReaction>
</comment>
<feature type="binding site" evidence="9">
    <location>
        <position position="167"/>
    </location>
    <ligand>
        <name>1-deoxy-D-xylulose 5-phosphate</name>
        <dbReference type="ChEBI" id="CHEBI:57792"/>
    </ligand>
</feature>
<feature type="binding site" evidence="9">
    <location>
        <position position="118"/>
    </location>
    <ligand>
        <name>NADPH</name>
        <dbReference type="ChEBI" id="CHEBI:57783"/>
    </ligand>
</feature>
<dbReference type="NCBIfam" id="TIGR00243">
    <property type="entry name" value="Dxr"/>
    <property type="match status" value="1"/>
</dbReference>
<feature type="binding site" evidence="9">
    <location>
        <position position="145"/>
    </location>
    <ligand>
        <name>1-deoxy-D-xylulose 5-phosphate</name>
        <dbReference type="ChEBI" id="CHEBI:57792"/>
    </ligand>
</feature>
<feature type="binding site" evidence="9">
    <location>
        <position position="144"/>
    </location>
    <ligand>
        <name>1-deoxy-D-xylulose 5-phosphate</name>
        <dbReference type="ChEBI" id="CHEBI:57792"/>
    </ligand>
</feature>
<dbReference type="GO" id="GO:0030604">
    <property type="term" value="F:1-deoxy-D-xylulose-5-phosphate reductoisomerase activity"/>
    <property type="evidence" value="ECO:0007669"/>
    <property type="project" value="UniProtKB-UniRule"/>
</dbReference>
<feature type="binding site" evidence="9">
    <location>
        <position position="117"/>
    </location>
    <ligand>
        <name>1-deoxy-D-xylulose 5-phosphate</name>
        <dbReference type="ChEBI" id="CHEBI:57792"/>
    </ligand>
</feature>
<feature type="binding site" evidence="9">
    <location>
        <position position="212"/>
    </location>
    <ligand>
        <name>Mn(2+)</name>
        <dbReference type="ChEBI" id="CHEBI:29035"/>
    </ligand>
</feature>
<evidence type="ECO:0000259" key="11">
    <source>
        <dbReference type="Pfam" id="PF08436"/>
    </source>
</evidence>
<evidence type="ECO:0000256" key="4">
    <source>
        <dbReference type="ARBA" id="ARBA00022857"/>
    </source>
</evidence>
<accession>A0A5B9Y5G6</accession>
<feature type="binding site" evidence="9">
    <location>
        <position position="13"/>
    </location>
    <ligand>
        <name>NADPH</name>
        <dbReference type="ChEBI" id="CHEBI:57783"/>
    </ligand>
</feature>
<feature type="binding site" evidence="9">
    <location>
        <position position="209"/>
    </location>
    <ligand>
        <name>1-deoxy-D-xylulose 5-phosphate</name>
        <dbReference type="ChEBI" id="CHEBI:57792"/>
    </ligand>
</feature>
<evidence type="ECO:0000313" key="14">
    <source>
        <dbReference type="Proteomes" id="UP000323144"/>
    </source>
</evidence>
<dbReference type="KEGG" id="schi:SCHIN_v1c08700"/>
<keyword evidence="14" id="KW-1185">Reference proteome</keyword>
<dbReference type="GO" id="GO:0070402">
    <property type="term" value="F:NADPH binding"/>
    <property type="evidence" value="ECO:0007669"/>
    <property type="project" value="InterPro"/>
</dbReference>
<evidence type="ECO:0000256" key="8">
    <source>
        <dbReference type="ARBA" id="ARBA00048543"/>
    </source>
</evidence>
<evidence type="ECO:0000256" key="1">
    <source>
        <dbReference type="ARBA" id="ARBA00005094"/>
    </source>
</evidence>
<evidence type="ECO:0000256" key="9">
    <source>
        <dbReference type="HAMAP-Rule" id="MF_00183"/>
    </source>
</evidence>
<evidence type="ECO:0000256" key="3">
    <source>
        <dbReference type="ARBA" id="ARBA00022723"/>
    </source>
</evidence>
<feature type="binding site" evidence="9">
    <location>
        <position position="208"/>
    </location>
    <ligand>
        <name>1-deoxy-D-xylulose 5-phosphate</name>
        <dbReference type="ChEBI" id="CHEBI:57792"/>
    </ligand>
</feature>
<feature type="binding site" evidence="9">
    <location>
        <position position="143"/>
    </location>
    <ligand>
        <name>Mn(2+)</name>
        <dbReference type="ChEBI" id="CHEBI:29035"/>
    </ligand>
</feature>
<reference evidence="13 14" key="1">
    <citation type="submission" date="2019-08" db="EMBL/GenBank/DDBJ databases">
        <title>Complete genome sequence of Spiroplasma chinense CCH (DSM 19755).</title>
        <authorList>
            <person name="Shen H.-Y."/>
            <person name="Lin Y.-C."/>
            <person name="Chou L."/>
            <person name="Kuo C.-H."/>
        </authorList>
    </citation>
    <scope>NUCLEOTIDE SEQUENCE [LARGE SCALE GENOMIC DNA]</scope>
    <source>
        <strain evidence="13 14">CCH</strain>
    </source>
</reference>